<dbReference type="Pfam" id="PF23055">
    <property type="entry name" value="DUF7041"/>
    <property type="match status" value="1"/>
</dbReference>
<dbReference type="InterPro" id="IPR055469">
    <property type="entry name" value="DUF7041"/>
</dbReference>
<protein>
    <recommendedName>
        <fullName evidence="2">DUF7041 domain-containing protein</fullName>
    </recommendedName>
</protein>
<dbReference type="PANTHER" id="PTHR33327:SF3">
    <property type="entry name" value="RNA-DIRECTED DNA POLYMERASE"/>
    <property type="match status" value="1"/>
</dbReference>
<evidence type="ECO:0000259" key="2">
    <source>
        <dbReference type="Pfam" id="PF23055"/>
    </source>
</evidence>
<dbReference type="OrthoDB" id="6433758at2759"/>
<feature type="region of interest" description="Disordered" evidence="1">
    <location>
        <begin position="282"/>
        <end position="304"/>
    </location>
</feature>
<name>A0A9Q1BS49_HOLLE</name>
<dbReference type="PANTHER" id="PTHR33327">
    <property type="entry name" value="ENDONUCLEASE"/>
    <property type="match status" value="1"/>
</dbReference>
<sequence>MSKDDAATADTKPDDKSLAALALKLPPFWPKDPTLWFAQVEAQFETRGITSQSTKYAYVVASLSPEFAQEIRELLINPPQQHPYDTIKQELIKRTSESEQKRLQKLLISEELGDKKPSQLLRRMKQLLGDSTIEDNILRQLFLQRMPQNVQLILASTADTINLEELALIADRIIEQSNVPMVAGTTHAPPPPTPSGATSGLEHRLSTLEAQLSALVNQLQATNIGQSQRRGRPRSKRGGYGRGRFRNRSRSRSPYREDCGLCFYHWRYGLNAHRCDKKDCTFPDGGGPSKTTQAKNTTSSGQAN</sequence>
<reference evidence="3" key="1">
    <citation type="submission" date="2021-10" db="EMBL/GenBank/DDBJ databases">
        <title>Tropical sea cucumber genome reveals ecological adaptation and Cuvierian tubules defense mechanism.</title>
        <authorList>
            <person name="Chen T."/>
        </authorList>
    </citation>
    <scope>NUCLEOTIDE SEQUENCE</scope>
    <source>
        <strain evidence="3">Nanhai2018</strain>
        <tissue evidence="3">Muscle</tissue>
    </source>
</reference>
<accession>A0A9Q1BS49</accession>
<organism evidence="3 4">
    <name type="scientific">Holothuria leucospilota</name>
    <name type="common">Black long sea cucumber</name>
    <name type="synonym">Mertensiothuria leucospilota</name>
    <dbReference type="NCBI Taxonomy" id="206669"/>
    <lineage>
        <taxon>Eukaryota</taxon>
        <taxon>Metazoa</taxon>
        <taxon>Echinodermata</taxon>
        <taxon>Eleutherozoa</taxon>
        <taxon>Echinozoa</taxon>
        <taxon>Holothuroidea</taxon>
        <taxon>Aspidochirotacea</taxon>
        <taxon>Aspidochirotida</taxon>
        <taxon>Holothuriidae</taxon>
        <taxon>Holothuria</taxon>
    </lineage>
</organism>
<comment type="caution">
    <text evidence="3">The sequence shown here is derived from an EMBL/GenBank/DDBJ whole genome shotgun (WGS) entry which is preliminary data.</text>
</comment>
<feature type="compositionally biased region" description="Basic residues" evidence="1">
    <location>
        <begin position="229"/>
        <end position="253"/>
    </location>
</feature>
<dbReference type="EMBL" id="JAIZAY010000012">
    <property type="protein sequence ID" value="KAJ8031655.1"/>
    <property type="molecule type" value="Genomic_DNA"/>
</dbReference>
<feature type="compositionally biased region" description="Polar residues" evidence="1">
    <location>
        <begin position="289"/>
        <end position="304"/>
    </location>
</feature>
<feature type="region of interest" description="Disordered" evidence="1">
    <location>
        <begin position="221"/>
        <end position="254"/>
    </location>
</feature>
<feature type="region of interest" description="Disordered" evidence="1">
    <location>
        <begin position="182"/>
        <end position="201"/>
    </location>
</feature>
<gene>
    <name evidence="3" type="ORF">HOLleu_24914</name>
</gene>
<dbReference type="Proteomes" id="UP001152320">
    <property type="component" value="Chromosome 12"/>
</dbReference>
<dbReference type="AlphaFoldDB" id="A0A9Q1BS49"/>
<evidence type="ECO:0000313" key="4">
    <source>
        <dbReference type="Proteomes" id="UP001152320"/>
    </source>
</evidence>
<proteinExistence type="predicted"/>
<feature type="domain" description="DUF7041" evidence="2">
    <location>
        <begin position="25"/>
        <end position="107"/>
    </location>
</feature>
<evidence type="ECO:0000256" key="1">
    <source>
        <dbReference type="SAM" id="MobiDB-lite"/>
    </source>
</evidence>
<keyword evidence="4" id="KW-1185">Reference proteome</keyword>
<evidence type="ECO:0000313" key="3">
    <source>
        <dbReference type="EMBL" id="KAJ8031655.1"/>
    </source>
</evidence>